<sequence length="63" mass="7130">MLFSTSNYQWDKFTEISEKAFVKLELVEEFIRKAALQPIDGTTLYPAAIATVITSIMEDDKNG</sequence>
<proteinExistence type="predicted"/>
<organism evidence="1">
    <name type="scientific">marine sediment metagenome</name>
    <dbReference type="NCBI Taxonomy" id="412755"/>
    <lineage>
        <taxon>unclassified sequences</taxon>
        <taxon>metagenomes</taxon>
        <taxon>ecological metagenomes</taxon>
    </lineage>
</organism>
<evidence type="ECO:0000313" key="1">
    <source>
        <dbReference type="EMBL" id="KKK79770.1"/>
    </source>
</evidence>
<dbReference type="AlphaFoldDB" id="A0A0F8Z0Y9"/>
<protein>
    <submittedName>
        <fullName evidence="1">Uncharacterized protein</fullName>
    </submittedName>
</protein>
<dbReference type="EMBL" id="LAZR01053875">
    <property type="protein sequence ID" value="KKK79770.1"/>
    <property type="molecule type" value="Genomic_DNA"/>
</dbReference>
<gene>
    <name evidence="1" type="ORF">LCGC14_2830160</name>
</gene>
<reference evidence="1" key="1">
    <citation type="journal article" date="2015" name="Nature">
        <title>Complex archaea that bridge the gap between prokaryotes and eukaryotes.</title>
        <authorList>
            <person name="Spang A."/>
            <person name="Saw J.H."/>
            <person name="Jorgensen S.L."/>
            <person name="Zaremba-Niedzwiedzka K."/>
            <person name="Martijn J."/>
            <person name="Lind A.E."/>
            <person name="van Eijk R."/>
            <person name="Schleper C."/>
            <person name="Guy L."/>
            <person name="Ettema T.J."/>
        </authorList>
    </citation>
    <scope>NUCLEOTIDE SEQUENCE</scope>
</reference>
<accession>A0A0F8Z0Y9</accession>
<comment type="caution">
    <text evidence="1">The sequence shown here is derived from an EMBL/GenBank/DDBJ whole genome shotgun (WGS) entry which is preliminary data.</text>
</comment>
<name>A0A0F8Z0Y9_9ZZZZ</name>